<accession>A0A8J4AH22</accession>
<dbReference type="Gene3D" id="1.10.357.10">
    <property type="entry name" value="Tetracycline Repressor, domain 2"/>
    <property type="match status" value="1"/>
</dbReference>
<dbReference type="PANTHER" id="PTHR30055">
    <property type="entry name" value="HTH-TYPE TRANSCRIPTIONAL REGULATOR RUTR"/>
    <property type="match status" value="1"/>
</dbReference>
<keyword evidence="2 4" id="KW-0238">DNA-binding</keyword>
<gene>
    <name evidence="6" type="ORF">NUM_62420</name>
</gene>
<reference evidence="7" key="1">
    <citation type="journal article" date="2021" name="Int. J. Syst. Evol. Microbiol.">
        <title>Actinocatenispora comari sp. nov., an endophytic actinomycete isolated from aerial parts of Comarum salesowianum.</title>
        <authorList>
            <person name="Oyunbileg N."/>
            <person name="Iizaka Y."/>
            <person name="Hamada M."/>
            <person name="Davaapurev B.O."/>
            <person name="Fukumoto A."/>
            <person name="Tsetseg B."/>
            <person name="Kato F."/>
            <person name="Tamura T."/>
            <person name="Batkhuu J."/>
            <person name="Anzai Y."/>
        </authorList>
    </citation>
    <scope>NUCLEOTIDE SEQUENCE [LARGE SCALE GENOMIC DNA]</scope>
    <source>
        <strain evidence="7">NUM-2625</strain>
    </source>
</reference>
<evidence type="ECO:0000259" key="5">
    <source>
        <dbReference type="PROSITE" id="PS50977"/>
    </source>
</evidence>
<organism evidence="6 7">
    <name type="scientific">Actinocatenispora comari</name>
    <dbReference type="NCBI Taxonomy" id="2807577"/>
    <lineage>
        <taxon>Bacteria</taxon>
        <taxon>Bacillati</taxon>
        <taxon>Actinomycetota</taxon>
        <taxon>Actinomycetes</taxon>
        <taxon>Micromonosporales</taxon>
        <taxon>Micromonosporaceae</taxon>
        <taxon>Actinocatenispora</taxon>
    </lineage>
</organism>
<comment type="caution">
    <text evidence="6">The sequence shown here is derived from an EMBL/GenBank/DDBJ whole genome shotgun (WGS) entry which is preliminary data.</text>
</comment>
<dbReference type="GO" id="GO:0003700">
    <property type="term" value="F:DNA-binding transcription factor activity"/>
    <property type="evidence" value="ECO:0007669"/>
    <property type="project" value="TreeGrafter"/>
</dbReference>
<feature type="DNA-binding region" description="H-T-H motif" evidence="4">
    <location>
        <begin position="55"/>
        <end position="74"/>
    </location>
</feature>
<dbReference type="GO" id="GO:0045892">
    <property type="term" value="P:negative regulation of DNA-templated transcription"/>
    <property type="evidence" value="ECO:0007669"/>
    <property type="project" value="InterPro"/>
</dbReference>
<dbReference type="PANTHER" id="PTHR30055:SF151">
    <property type="entry name" value="TRANSCRIPTIONAL REGULATORY PROTEIN"/>
    <property type="match status" value="1"/>
</dbReference>
<dbReference type="GO" id="GO:0000976">
    <property type="term" value="F:transcription cis-regulatory region binding"/>
    <property type="evidence" value="ECO:0007669"/>
    <property type="project" value="TreeGrafter"/>
</dbReference>
<protein>
    <submittedName>
        <fullName evidence="6">TetR family transcriptional regulator</fullName>
    </submittedName>
</protein>
<evidence type="ECO:0000256" key="4">
    <source>
        <dbReference type="PROSITE-ProRule" id="PRU00335"/>
    </source>
</evidence>
<evidence type="ECO:0000256" key="2">
    <source>
        <dbReference type="ARBA" id="ARBA00023125"/>
    </source>
</evidence>
<keyword evidence="7" id="KW-1185">Reference proteome</keyword>
<dbReference type="PROSITE" id="PS50977">
    <property type="entry name" value="HTH_TETR_2"/>
    <property type="match status" value="1"/>
</dbReference>
<keyword evidence="3" id="KW-0804">Transcription</keyword>
<dbReference type="SUPFAM" id="SSF46689">
    <property type="entry name" value="Homeodomain-like"/>
    <property type="match status" value="1"/>
</dbReference>
<dbReference type="InterPro" id="IPR050109">
    <property type="entry name" value="HTH-type_TetR-like_transc_reg"/>
</dbReference>
<feature type="domain" description="HTH tetR-type" evidence="5">
    <location>
        <begin position="32"/>
        <end position="92"/>
    </location>
</feature>
<dbReference type="AlphaFoldDB" id="A0A8J4AH22"/>
<dbReference type="RefSeq" id="WP_207128566.1">
    <property type="nucleotide sequence ID" value="NZ_BOPO01000128.1"/>
</dbReference>
<keyword evidence="1" id="KW-0805">Transcription regulation</keyword>
<dbReference type="Pfam" id="PF00440">
    <property type="entry name" value="TetR_N"/>
    <property type="match status" value="1"/>
</dbReference>
<proteinExistence type="predicted"/>
<evidence type="ECO:0000256" key="3">
    <source>
        <dbReference type="ARBA" id="ARBA00023163"/>
    </source>
</evidence>
<evidence type="ECO:0000256" key="1">
    <source>
        <dbReference type="ARBA" id="ARBA00023015"/>
    </source>
</evidence>
<dbReference type="Gene3D" id="1.10.10.60">
    <property type="entry name" value="Homeodomain-like"/>
    <property type="match status" value="1"/>
</dbReference>
<dbReference type="InterPro" id="IPR004111">
    <property type="entry name" value="Repressor_TetR_C"/>
</dbReference>
<dbReference type="InterPro" id="IPR001647">
    <property type="entry name" value="HTH_TetR"/>
</dbReference>
<dbReference type="Proteomes" id="UP000614996">
    <property type="component" value="Unassembled WGS sequence"/>
</dbReference>
<evidence type="ECO:0000313" key="7">
    <source>
        <dbReference type="Proteomes" id="UP000614996"/>
    </source>
</evidence>
<dbReference type="InterPro" id="IPR036271">
    <property type="entry name" value="Tet_transcr_reg_TetR-rel_C_sf"/>
</dbReference>
<dbReference type="Pfam" id="PF02909">
    <property type="entry name" value="TetR_C_1"/>
    <property type="match status" value="1"/>
</dbReference>
<dbReference type="InterPro" id="IPR009057">
    <property type="entry name" value="Homeodomain-like_sf"/>
</dbReference>
<sequence>MADRRAKQEREEQAAAWVWARLPDGADRAKPALSPTRIVLAALELADAEGVDALSMRGVAKRLGAGTMSLYRHVATRDDLIDLMVDEVVGAAPLPDRPSGDWRADLTTLARSTRRTVREHPWVAGYLSRPGLGPHSLARTEFALAAVAGLGLSTDRMLDLIGTVDAFTLGFVQDEWGRQEARRRAGLSEAGWREQQAAYLDRVVAAGDHPQLGRVGAGPADEPDERFARRLGYVLDGLAAALGHAGSRG</sequence>
<evidence type="ECO:0000313" key="6">
    <source>
        <dbReference type="EMBL" id="GIL30988.1"/>
    </source>
</evidence>
<dbReference type="EMBL" id="BOPO01000128">
    <property type="protein sequence ID" value="GIL30988.1"/>
    <property type="molecule type" value="Genomic_DNA"/>
</dbReference>
<dbReference type="SUPFAM" id="SSF48498">
    <property type="entry name" value="Tetracyclin repressor-like, C-terminal domain"/>
    <property type="match status" value="1"/>
</dbReference>
<name>A0A8J4AH22_9ACTN</name>